<gene>
    <name evidence="8" type="primary">LOC101494444</name>
</gene>
<dbReference type="SMART" id="SM00184">
    <property type="entry name" value="RING"/>
    <property type="match status" value="1"/>
</dbReference>
<dbReference type="InterPro" id="IPR017907">
    <property type="entry name" value="Znf_RING_CS"/>
</dbReference>
<reference evidence="8" key="1">
    <citation type="submission" date="2025-08" db="UniProtKB">
        <authorList>
            <consortium name="RefSeq"/>
        </authorList>
    </citation>
    <scope>IDENTIFICATION</scope>
    <source>
        <tissue evidence="8">Etiolated seedlings</tissue>
    </source>
</reference>
<accession>A0A1S2Z252</accession>
<evidence type="ECO:0000256" key="2">
    <source>
        <dbReference type="ARBA" id="ARBA00022771"/>
    </source>
</evidence>
<keyword evidence="1" id="KW-0479">Metal-binding</keyword>
<dbReference type="GO" id="GO:0008270">
    <property type="term" value="F:zinc ion binding"/>
    <property type="evidence" value="ECO:0007669"/>
    <property type="project" value="UniProtKB-KW"/>
</dbReference>
<dbReference type="GO" id="GO:0061630">
    <property type="term" value="F:ubiquitin protein ligase activity"/>
    <property type="evidence" value="ECO:0007669"/>
    <property type="project" value="InterPro"/>
</dbReference>
<evidence type="ECO:0000256" key="5">
    <source>
        <dbReference type="SAM" id="MobiDB-lite"/>
    </source>
</evidence>
<dbReference type="Gene3D" id="3.30.40.10">
    <property type="entry name" value="Zinc/RING finger domain, C3HC4 (zinc finger)"/>
    <property type="match status" value="1"/>
</dbReference>
<dbReference type="OrthoDB" id="1436006at2759"/>
<dbReference type="KEGG" id="cam:101494444"/>
<dbReference type="eggNOG" id="KOG0320">
    <property type="taxonomic scope" value="Eukaryota"/>
</dbReference>
<dbReference type="PaxDb" id="3827-XP_004513609.1"/>
<evidence type="ECO:0000313" key="7">
    <source>
        <dbReference type="Proteomes" id="UP000087171"/>
    </source>
</evidence>
<keyword evidence="3" id="KW-0862">Zinc</keyword>
<proteinExistence type="predicted"/>
<evidence type="ECO:0000259" key="6">
    <source>
        <dbReference type="PROSITE" id="PS50089"/>
    </source>
</evidence>
<keyword evidence="7" id="KW-1185">Reference proteome</keyword>
<evidence type="ECO:0000256" key="3">
    <source>
        <dbReference type="ARBA" id="ARBA00022833"/>
    </source>
</evidence>
<evidence type="ECO:0000256" key="1">
    <source>
        <dbReference type="ARBA" id="ARBA00022723"/>
    </source>
</evidence>
<feature type="domain" description="RING-type" evidence="6">
    <location>
        <begin position="126"/>
        <end position="164"/>
    </location>
</feature>
<keyword evidence="2 4" id="KW-0863">Zinc-finger</keyword>
<dbReference type="InterPro" id="IPR001841">
    <property type="entry name" value="Znf_RING"/>
</dbReference>
<evidence type="ECO:0000256" key="4">
    <source>
        <dbReference type="PROSITE-ProRule" id="PRU00175"/>
    </source>
</evidence>
<dbReference type="GO" id="GO:0032183">
    <property type="term" value="F:SUMO binding"/>
    <property type="evidence" value="ECO:0007669"/>
    <property type="project" value="TreeGrafter"/>
</dbReference>
<dbReference type="SUPFAM" id="SSF57850">
    <property type="entry name" value="RING/U-box"/>
    <property type="match status" value="1"/>
</dbReference>
<dbReference type="InterPro" id="IPR049627">
    <property type="entry name" value="SLX8"/>
</dbReference>
<name>A0A1S2Z252_CICAR</name>
<dbReference type="GO" id="GO:0033768">
    <property type="term" value="C:SUMO-targeted ubiquitin ligase complex"/>
    <property type="evidence" value="ECO:0007669"/>
    <property type="project" value="TreeGrafter"/>
</dbReference>
<dbReference type="GO" id="GO:0140082">
    <property type="term" value="F:SUMO-ubiquitin ligase activity"/>
    <property type="evidence" value="ECO:0007669"/>
    <property type="project" value="TreeGrafter"/>
</dbReference>
<dbReference type="GeneID" id="101494444"/>
<dbReference type="Proteomes" id="UP000087171">
    <property type="component" value="Unplaced"/>
</dbReference>
<feature type="region of interest" description="Disordered" evidence="5">
    <location>
        <begin position="1"/>
        <end position="31"/>
    </location>
</feature>
<dbReference type="AlphaFoldDB" id="A0A1S2Z252"/>
<dbReference type="PANTHER" id="PTHR47094:SF1">
    <property type="entry name" value="RING-TYPE E3 UBIQUITIN TRANSFERASE"/>
    <property type="match status" value="1"/>
</dbReference>
<sequence>MNTHNMRSNKRNLSVDLNKIPPRESSQGDQHIPIIDIGESDDDVIETSPRSFAQAMTNARRTRRRRATDLNFENQAMTTYFMYDMNGHIIQPVDDIYINLEGIINEEISKAQNEAAEPPNESGFICPICLAPFVEEMSTRCGHIFCKKCIKTAISAKGTCPTCRNKVTSRGLIRVFLPTKN</sequence>
<evidence type="ECO:0000313" key="8">
    <source>
        <dbReference type="RefSeq" id="XP_004513609.2"/>
    </source>
</evidence>
<dbReference type="PANTHER" id="PTHR47094">
    <property type="entry name" value="ELFLESS, ISOFORM B"/>
    <property type="match status" value="1"/>
</dbReference>
<dbReference type="RefSeq" id="XP_004513609.2">
    <property type="nucleotide sequence ID" value="XM_004513552.2"/>
</dbReference>
<dbReference type="InterPro" id="IPR013083">
    <property type="entry name" value="Znf_RING/FYVE/PHD"/>
</dbReference>
<dbReference type="GO" id="GO:0006511">
    <property type="term" value="P:ubiquitin-dependent protein catabolic process"/>
    <property type="evidence" value="ECO:0007669"/>
    <property type="project" value="TreeGrafter"/>
</dbReference>
<dbReference type="STRING" id="3827.A0A1S2Z252"/>
<dbReference type="PROSITE" id="PS00518">
    <property type="entry name" value="ZF_RING_1"/>
    <property type="match status" value="1"/>
</dbReference>
<organism evidence="7 8">
    <name type="scientific">Cicer arietinum</name>
    <name type="common">Chickpea</name>
    <name type="synonym">Garbanzo</name>
    <dbReference type="NCBI Taxonomy" id="3827"/>
    <lineage>
        <taxon>Eukaryota</taxon>
        <taxon>Viridiplantae</taxon>
        <taxon>Streptophyta</taxon>
        <taxon>Embryophyta</taxon>
        <taxon>Tracheophyta</taxon>
        <taxon>Spermatophyta</taxon>
        <taxon>Magnoliopsida</taxon>
        <taxon>eudicotyledons</taxon>
        <taxon>Gunneridae</taxon>
        <taxon>Pentapetalae</taxon>
        <taxon>rosids</taxon>
        <taxon>fabids</taxon>
        <taxon>Fabales</taxon>
        <taxon>Fabaceae</taxon>
        <taxon>Papilionoideae</taxon>
        <taxon>50 kb inversion clade</taxon>
        <taxon>NPAAA clade</taxon>
        <taxon>Hologalegina</taxon>
        <taxon>IRL clade</taxon>
        <taxon>Cicereae</taxon>
        <taxon>Cicer</taxon>
    </lineage>
</organism>
<dbReference type="PROSITE" id="PS50089">
    <property type="entry name" value="ZF_RING_2"/>
    <property type="match status" value="1"/>
</dbReference>
<dbReference type="Pfam" id="PF13639">
    <property type="entry name" value="zf-RING_2"/>
    <property type="match status" value="1"/>
</dbReference>
<protein>
    <submittedName>
        <fullName evidence="8">RING finger protein PFF0165c-like</fullName>
    </submittedName>
</protein>